<feature type="compositionally biased region" description="Basic and acidic residues" evidence="1">
    <location>
        <begin position="77"/>
        <end position="103"/>
    </location>
</feature>
<feature type="region of interest" description="Disordered" evidence="1">
    <location>
        <begin position="1"/>
        <end position="142"/>
    </location>
</feature>
<name>A0A8X8BB14_BRACI</name>
<dbReference type="AlphaFoldDB" id="A0A8X8BB14"/>
<reference evidence="2 3" key="1">
    <citation type="submission" date="2020-02" db="EMBL/GenBank/DDBJ databases">
        <authorList>
            <person name="Ma Q."/>
            <person name="Huang Y."/>
            <person name="Song X."/>
            <person name="Pei D."/>
        </authorList>
    </citation>
    <scope>NUCLEOTIDE SEQUENCE [LARGE SCALE GENOMIC DNA]</scope>
    <source>
        <strain evidence="2">Sxm20200214</strain>
        <tissue evidence="2">Leaf</tissue>
    </source>
</reference>
<organism evidence="2 3">
    <name type="scientific">Brassica carinata</name>
    <name type="common">Ethiopian mustard</name>
    <name type="synonym">Abyssinian cabbage</name>
    <dbReference type="NCBI Taxonomy" id="52824"/>
    <lineage>
        <taxon>Eukaryota</taxon>
        <taxon>Viridiplantae</taxon>
        <taxon>Streptophyta</taxon>
        <taxon>Embryophyta</taxon>
        <taxon>Tracheophyta</taxon>
        <taxon>Spermatophyta</taxon>
        <taxon>Magnoliopsida</taxon>
        <taxon>eudicotyledons</taxon>
        <taxon>Gunneridae</taxon>
        <taxon>Pentapetalae</taxon>
        <taxon>rosids</taxon>
        <taxon>malvids</taxon>
        <taxon>Brassicales</taxon>
        <taxon>Brassicaceae</taxon>
        <taxon>Brassiceae</taxon>
        <taxon>Brassica</taxon>
    </lineage>
</organism>
<evidence type="ECO:0000313" key="3">
    <source>
        <dbReference type="Proteomes" id="UP000886595"/>
    </source>
</evidence>
<feature type="compositionally biased region" description="Polar residues" evidence="1">
    <location>
        <begin position="114"/>
        <end position="125"/>
    </location>
</feature>
<gene>
    <name evidence="2" type="ORF">Bca52824_002959</name>
</gene>
<evidence type="ECO:0000313" key="2">
    <source>
        <dbReference type="EMBL" id="KAG2331779.1"/>
    </source>
</evidence>
<protein>
    <submittedName>
        <fullName evidence="2">Uncharacterized protein</fullName>
    </submittedName>
</protein>
<proteinExistence type="predicted"/>
<keyword evidence="3" id="KW-1185">Reference proteome</keyword>
<dbReference type="Proteomes" id="UP000886595">
    <property type="component" value="Unassembled WGS sequence"/>
</dbReference>
<evidence type="ECO:0000256" key="1">
    <source>
        <dbReference type="SAM" id="MobiDB-lite"/>
    </source>
</evidence>
<sequence>MNFFNSNRENKYGTRAGLLGHKSASKSNPSSPLHPTHAPRSSPPPKRPRENGKERAEDMSYADVTPGNDDASVSPFRSEKTHTPDRRSRSTDFSRKLQERMYEAEANVSPFHPSRSSSPAPTNTLGLHHDRGRDYSRERYDA</sequence>
<feature type="compositionally biased region" description="Basic and acidic residues" evidence="1">
    <location>
        <begin position="47"/>
        <end position="58"/>
    </location>
</feature>
<accession>A0A8X8BB14</accession>
<comment type="caution">
    <text evidence="2">The sequence shown here is derived from an EMBL/GenBank/DDBJ whole genome shotgun (WGS) entry which is preliminary data.</text>
</comment>
<dbReference type="EMBL" id="JAAMPC010000001">
    <property type="protein sequence ID" value="KAG2331779.1"/>
    <property type="molecule type" value="Genomic_DNA"/>
</dbReference>
<feature type="compositionally biased region" description="Basic and acidic residues" evidence="1">
    <location>
        <begin position="127"/>
        <end position="142"/>
    </location>
</feature>